<name>A0A7S3HAH1_9STRA</name>
<dbReference type="InterPro" id="IPR043198">
    <property type="entry name" value="Cyclin/Ssn8"/>
</dbReference>
<dbReference type="Gene3D" id="1.10.472.10">
    <property type="entry name" value="Cyclin-like"/>
    <property type="match status" value="2"/>
</dbReference>
<gene>
    <name evidence="1" type="ORF">SELO1098_LOCUS18460</name>
</gene>
<dbReference type="InterPro" id="IPR036915">
    <property type="entry name" value="Cyclin-like_sf"/>
</dbReference>
<proteinExistence type="predicted"/>
<sequence length="238" mass="26871">MDMVETFKTIYVSCQRLILPNIAAALSMSYLHKYQKVNVTCLDSGSTDLNILYIAAIFLGCKTTENLRSMRDIYNIVTKTMDETISLSELDKMYVANKEKIIVKEHELLRVLSFDVELDLPHKYLLNIARHLNIIQGQVRIAWSFLNDAFLSSKCAEAKPEVVAAACLLLALEVSMQELKKSSEENTKNGVEGDKDEHLVRATPTLATRWWNGFGIEDSDILHAAGWICQICIEHSTT</sequence>
<organism evidence="1">
    <name type="scientific">Spumella elongata</name>
    <dbReference type="NCBI Taxonomy" id="89044"/>
    <lineage>
        <taxon>Eukaryota</taxon>
        <taxon>Sar</taxon>
        <taxon>Stramenopiles</taxon>
        <taxon>Ochrophyta</taxon>
        <taxon>Chrysophyceae</taxon>
        <taxon>Chromulinales</taxon>
        <taxon>Chromulinaceae</taxon>
        <taxon>Spumella</taxon>
    </lineage>
</organism>
<protein>
    <submittedName>
        <fullName evidence="1">Uncharacterized protein</fullName>
    </submittedName>
</protein>
<dbReference type="GO" id="GO:0006357">
    <property type="term" value="P:regulation of transcription by RNA polymerase II"/>
    <property type="evidence" value="ECO:0007669"/>
    <property type="project" value="InterPro"/>
</dbReference>
<dbReference type="AlphaFoldDB" id="A0A7S3HAH1"/>
<dbReference type="SUPFAM" id="SSF47954">
    <property type="entry name" value="Cyclin-like"/>
    <property type="match status" value="2"/>
</dbReference>
<accession>A0A7S3HAH1</accession>
<dbReference type="EMBL" id="HBIC01036052">
    <property type="protein sequence ID" value="CAE0289617.1"/>
    <property type="molecule type" value="Transcribed_RNA"/>
</dbReference>
<dbReference type="GO" id="GO:0016538">
    <property type="term" value="F:cyclin-dependent protein serine/threonine kinase regulator activity"/>
    <property type="evidence" value="ECO:0007669"/>
    <property type="project" value="InterPro"/>
</dbReference>
<dbReference type="PANTHER" id="PTHR10026">
    <property type="entry name" value="CYCLIN"/>
    <property type="match status" value="1"/>
</dbReference>
<evidence type="ECO:0000313" key="1">
    <source>
        <dbReference type="EMBL" id="CAE0289617.1"/>
    </source>
</evidence>
<reference evidence="1" key="1">
    <citation type="submission" date="2021-01" db="EMBL/GenBank/DDBJ databases">
        <authorList>
            <person name="Corre E."/>
            <person name="Pelletier E."/>
            <person name="Niang G."/>
            <person name="Scheremetjew M."/>
            <person name="Finn R."/>
            <person name="Kale V."/>
            <person name="Holt S."/>
            <person name="Cochrane G."/>
            <person name="Meng A."/>
            <person name="Brown T."/>
            <person name="Cohen L."/>
        </authorList>
    </citation>
    <scope>NUCLEOTIDE SEQUENCE</scope>
    <source>
        <strain evidence="1">CCAP 955/1</strain>
    </source>
</reference>